<dbReference type="AlphaFoldDB" id="A0AA86PL22"/>
<sequence>MRQFIKEIKNIVFNNKFNKYKNDMVENSLCINYDPINSFSFTKKLGIHRLTLEQCDQIRFVNIPTSKCLSALHIKYTNIQDIPIKNLSHLLELEDLSCGS</sequence>
<keyword evidence="3" id="KW-1185">Reference proteome</keyword>
<dbReference type="EMBL" id="CAXDID020000109">
    <property type="protein sequence ID" value="CAL6029282.1"/>
    <property type="molecule type" value="Genomic_DNA"/>
</dbReference>
<proteinExistence type="predicted"/>
<name>A0AA86PL22_9EUKA</name>
<organism evidence="1">
    <name type="scientific">Hexamita inflata</name>
    <dbReference type="NCBI Taxonomy" id="28002"/>
    <lineage>
        <taxon>Eukaryota</taxon>
        <taxon>Metamonada</taxon>
        <taxon>Diplomonadida</taxon>
        <taxon>Hexamitidae</taxon>
        <taxon>Hexamitinae</taxon>
        <taxon>Hexamita</taxon>
    </lineage>
</organism>
<evidence type="ECO:0000313" key="1">
    <source>
        <dbReference type="EMBL" id="CAI9941714.1"/>
    </source>
</evidence>
<evidence type="ECO:0000313" key="2">
    <source>
        <dbReference type="EMBL" id="CAL6029282.1"/>
    </source>
</evidence>
<protein>
    <submittedName>
        <fullName evidence="2">Hypothetical_protein</fullName>
    </submittedName>
</protein>
<dbReference type="Proteomes" id="UP001642409">
    <property type="component" value="Unassembled WGS sequence"/>
</dbReference>
<evidence type="ECO:0000313" key="3">
    <source>
        <dbReference type="Proteomes" id="UP001642409"/>
    </source>
</evidence>
<accession>A0AA86PL22</accession>
<reference evidence="1" key="1">
    <citation type="submission" date="2023-06" db="EMBL/GenBank/DDBJ databases">
        <authorList>
            <person name="Kurt Z."/>
        </authorList>
    </citation>
    <scope>NUCLEOTIDE SEQUENCE</scope>
</reference>
<dbReference type="EMBL" id="CATOUU010000695">
    <property type="protein sequence ID" value="CAI9941714.1"/>
    <property type="molecule type" value="Genomic_DNA"/>
</dbReference>
<gene>
    <name evidence="1" type="ORF">HINF_LOCUS29359</name>
    <name evidence="2" type="ORF">HINF_LOCUS32216</name>
</gene>
<reference evidence="2 3" key="2">
    <citation type="submission" date="2024-07" db="EMBL/GenBank/DDBJ databases">
        <authorList>
            <person name="Akdeniz Z."/>
        </authorList>
    </citation>
    <scope>NUCLEOTIDE SEQUENCE [LARGE SCALE GENOMIC DNA]</scope>
</reference>
<comment type="caution">
    <text evidence="1">The sequence shown here is derived from an EMBL/GenBank/DDBJ whole genome shotgun (WGS) entry which is preliminary data.</text>
</comment>